<dbReference type="STRING" id="1804984.AYM40_25175"/>
<dbReference type="GO" id="GO:0003700">
    <property type="term" value="F:DNA-binding transcription factor activity"/>
    <property type="evidence" value="ECO:0007669"/>
    <property type="project" value="InterPro"/>
</dbReference>
<dbReference type="OrthoDB" id="6831751at2"/>
<dbReference type="Gene3D" id="3.40.50.880">
    <property type="match status" value="1"/>
</dbReference>
<evidence type="ECO:0000256" key="3">
    <source>
        <dbReference type="ARBA" id="ARBA00023163"/>
    </source>
</evidence>
<name>A0A161HZH7_9BURK</name>
<dbReference type="InterPro" id="IPR029062">
    <property type="entry name" value="Class_I_gatase-like"/>
</dbReference>
<dbReference type="KEGG" id="buz:AYM40_25175"/>
<evidence type="ECO:0000313" key="6">
    <source>
        <dbReference type="EMBL" id="ANB75637.1"/>
    </source>
</evidence>
<evidence type="ECO:0000256" key="2">
    <source>
        <dbReference type="ARBA" id="ARBA00023125"/>
    </source>
</evidence>
<dbReference type="PROSITE" id="PS01124">
    <property type="entry name" value="HTH_ARAC_FAMILY_2"/>
    <property type="match status" value="1"/>
</dbReference>
<dbReference type="Pfam" id="PF12833">
    <property type="entry name" value="HTH_18"/>
    <property type="match status" value="1"/>
</dbReference>
<evidence type="ECO:0000313" key="7">
    <source>
        <dbReference type="Proteomes" id="UP000076852"/>
    </source>
</evidence>
<keyword evidence="3" id="KW-0804">Transcription</keyword>
<reference evidence="6 7" key="1">
    <citation type="journal article" date="2016" name="Gene">
        <title>PacBio SMRT assembly of a complex multi-replicon genome reveals chlorocatechol degradative operon in a region of genome plasticity.</title>
        <authorList>
            <person name="Ricker N."/>
            <person name="Shen S.Y."/>
            <person name="Goordial J."/>
            <person name="Jin S."/>
            <person name="Fulthorpe R.R."/>
        </authorList>
    </citation>
    <scope>NUCLEOTIDE SEQUENCE [LARGE SCALE GENOMIC DNA]</scope>
    <source>
        <strain evidence="6 7">OLGA172</strain>
    </source>
</reference>
<feature type="domain" description="HTH araC/xylS-type" evidence="5">
    <location>
        <begin position="229"/>
        <end position="327"/>
    </location>
</feature>
<evidence type="ECO:0000256" key="1">
    <source>
        <dbReference type="ARBA" id="ARBA00023015"/>
    </source>
</evidence>
<proteinExistence type="predicted"/>
<accession>A0A161HZH7</accession>
<dbReference type="AlphaFoldDB" id="A0A161HZH7"/>
<dbReference type="PANTHER" id="PTHR46796">
    <property type="entry name" value="HTH-TYPE TRANSCRIPTIONAL ACTIVATOR RHAS-RELATED"/>
    <property type="match status" value="1"/>
</dbReference>
<evidence type="ECO:0000259" key="5">
    <source>
        <dbReference type="PROSITE" id="PS01124"/>
    </source>
</evidence>
<dbReference type="PANTHER" id="PTHR46796:SF6">
    <property type="entry name" value="ARAC SUBFAMILY"/>
    <property type="match status" value="1"/>
</dbReference>
<gene>
    <name evidence="6" type="ORF">AYM40_25175</name>
</gene>
<dbReference type="SUPFAM" id="SSF52317">
    <property type="entry name" value="Class I glutamine amidotransferase-like"/>
    <property type="match status" value="1"/>
</dbReference>
<keyword evidence="7" id="KW-1185">Reference proteome</keyword>
<feature type="region of interest" description="Disordered" evidence="4">
    <location>
        <begin position="149"/>
        <end position="177"/>
    </location>
</feature>
<organism evidence="6 7">
    <name type="scientific">Paraburkholderia phytofirmans OLGA172</name>
    <dbReference type="NCBI Taxonomy" id="1417228"/>
    <lineage>
        <taxon>Bacteria</taxon>
        <taxon>Pseudomonadati</taxon>
        <taxon>Pseudomonadota</taxon>
        <taxon>Betaproteobacteria</taxon>
        <taxon>Burkholderiales</taxon>
        <taxon>Burkholderiaceae</taxon>
        <taxon>Paraburkholderia</taxon>
    </lineage>
</organism>
<dbReference type="InterPro" id="IPR009057">
    <property type="entry name" value="Homeodomain-like_sf"/>
</dbReference>
<keyword evidence="1" id="KW-0805">Transcription regulation</keyword>
<dbReference type="InterPro" id="IPR018060">
    <property type="entry name" value="HTH_AraC"/>
</dbReference>
<sequence>MAYAGLDNPDNGAASATGKRRRRSVRDIGVVLFEGFSLLTAGVIPEVFQMANEIGAARSKDGALYDVRFYSAEGGSVACSSSIDVWTYACDTRNASGFDALFIVGGEGAQSAARDERVVGWLREVLPLSEVVKPIGEGRMLLEAAGVGSSGASNGTADSPQQIAGAEGEDPGDAADRDEPAKTVLMLVKRDLGIEVARETAGRLSLRSPGLLAALLSDTSTTTQAEKVRASARWLKENCGRPISVSDAVRVAAMSERNFLRCFKQEIGVTPSEFLLQTRLDMTSRLLAETDLRIDKIAKRCGWINGDRLAKIFRKRMSLTPSEYRAQARRLAPDDPS</sequence>
<keyword evidence="2" id="KW-0238">DNA-binding</keyword>
<evidence type="ECO:0000256" key="4">
    <source>
        <dbReference type="SAM" id="MobiDB-lite"/>
    </source>
</evidence>
<dbReference type="SMART" id="SM00342">
    <property type="entry name" value="HTH_ARAC"/>
    <property type="match status" value="1"/>
</dbReference>
<dbReference type="GO" id="GO:0043565">
    <property type="term" value="F:sequence-specific DNA binding"/>
    <property type="evidence" value="ECO:0007669"/>
    <property type="project" value="InterPro"/>
</dbReference>
<dbReference type="SUPFAM" id="SSF46689">
    <property type="entry name" value="Homeodomain-like"/>
    <property type="match status" value="2"/>
</dbReference>
<dbReference type="InterPro" id="IPR050204">
    <property type="entry name" value="AraC_XylS_family_regulators"/>
</dbReference>
<dbReference type="Gene3D" id="1.10.10.60">
    <property type="entry name" value="Homeodomain-like"/>
    <property type="match status" value="1"/>
</dbReference>
<protein>
    <recommendedName>
        <fullName evidence="5">HTH araC/xylS-type domain-containing protein</fullName>
    </recommendedName>
</protein>
<dbReference type="Proteomes" id="UP000076852">
    <property type="component" value="Chromosome 2"/>
</dbReference>
<dbReference type="EMBL" id="CP014579">
    <property type="protein sequence ID" value="ANB75637.1"/>
    <property type="molecule type" value="Genomic_DNA"/>
</dbReference>